<evidence type="ECO:0000313" key="2">
    <source>
        <dbReference type="Proteomes" id="UP000585474"/>
    </source>
</evidence>
<sequence length="193" mass="21989">MSKRTGSFIPVESPLDYFPYPSILQQEFTRSEWHNIAKFHGLRSRDKVQFYVTIPRSQENHYLIEYVRTEESGEISSFPEFRREKLLFEREMTAHEVKYSRLIFSMLQEFVNEDKVEAGDVIKVCKTVRPFSPRHFFIMHGRKGDEAAETSATNDGGGNGDDVSIVEQNADVMARMQATSGQGGGGVGRGRRG</sequence>
<gene>
    <name evidence="1" type="ORF">Acr_15g0004820</name>
</gene>
<comment type="caution">
    <text evidence="1">The sequence shown here is derived from an EMBL/GenBank/DDBJ whole genome shotgun (WGS) entry which is preliminary data.</text>
</comment>
<organism evidence="1 2">
    <name type="scientific">Actinidia rufa</name>
    <dbReference type="NCBI Taxonomy" id="165716"/>
    <lineage>
        <taxon>Eukaryota</taxon>
        <taxon>Viridiplantae</taxon>
        <taxon>Streptophyta</taxon>
        <taxon>Embryophyta</taxon>
        <taxon>Tracheophyta</taxon>
        <taxon>Spermatophyta</taxon>
        <taxon>Magnoliopsida</taxon>
        <taxon>eudicotyledons</taxon>
        <taxon>Gunneridae</taxon>
        <taxon>Pentapetalae</taxon>
        <taxon>asterids</taxon>
        <taxon>Ericales</taxon>
        <taxon>Actinidiaceae</taxon>
        <taxon>Actinidia</taxon>
    </lineage>
</organism>
<reference evidence="1 2" key="1">
    <citation type="submission" date="2019-07" db="EMBL/GenBank/DDBJ databases">
        <title>De Novo Assembly of kiwifruit Actinidia rufa.</title>
        <authorList>
            <person name="Sugita-Konishi S."/>
            <person name="Sato K."/>
            <person name="Mori E."/>
            <person name="Abe Y."/>
            <person name="Kisaki G."/>
            <person name="Hamano K."/>
            <person name="Suezawa K."/>
            <person name="Otani M."/>
            <person name="Fukuda T."/>
            <person name="Manabe T."/>
            <person name="Gomi K."/>
            <person name="Tabuchi M."/>
            <person name="Akimitsu K."/>
            <person name="Kataoka I."/>
        </authorList>
    </citation>
    <scope>NUCLEOTIDE SEQUENCE [LARGE SCALE GENOMIC DNA]</scope>
    <source>
        <strain evidence="2">cv. Fuchu</strain>
    </source>
</reference>
<dbReference type="Proteomes" id="UP000585474">
    <property type="component" value="Unassembled WGS sequence"/>
</dbReference>
<keyword evidence="2" id="KW-1185">Reference proteome</keyword>
<dbReference type="OrthoDB" id="1545954at2759"/>
<evidence type="ECO:0000313" key="1">
    <source>
        <dbReference type="EMBL" id="GFZ01873.1"/>
    </source>
</evidence>
<dbReference type="EMBL" id="BJWL01000015">
    <property type="protein sequence ID" value="GFZ01873.1"/>
    <property type="molecule type" value="Genomic_DNA"/>
</dbReference>
<protein>
    <submittedName>
        <fullName evidence="1">Uncharacterized protein</fullName>
    </submittedName>
</protein>
<dbReference type="AlphaFoldDB" id="A0A7J0FT52"/>
<name>A0A7J0FT52_9ERIC</name>
<proteinExistence type="predicted"/>
<accession>A0A7J0FT52</accession>